<evidence type="ECO:0000313" key="2">
    <source>
        <dbReference type="Proteomes" id="UP000017148"/>
    </source>
</evidence>
<sequence>MRLQKHSTRKIKCKSCGYSKKEGATVIGDCITPDQMKRISNVTRCPKCGSKDIEVKKGWGLKDIFGFEF</sequence>
<dbReference type="STRING" id="1313304.CALK_2423"/>
<reference evidence="1 2" key="1">
    <citation type="journal article" date="2013" name="Environ. Microbiol.">
        <title>Genome analysis of Chitinivibrio alkaliphilus gen. nov., sp. nov., a novel extremely haloalkaliphilic anaerobic chitinolytic bacterium from the candidate phylum Termite Group 3.</title>
        <authorList>
            <person name="Sorokin D.Y."/>
            <person name="Gumerov V.M."/>
            <person name="Rakitin A.L."/>
            <person name="Beletsky A.V."/>
            <person name="Damste J.S."/>
            <person name="Muyzer G."/>
            <person name="Mardanov A.V."/>
            <person name="Ravin N.V."/>
        </authorList>
    </citation>
    <scope>NUCLEOTIDE SEQUENCE [LARGE SCALE GENOMIC DNA]</scope>
    <source>
        <strain evidence="1 2">ACht1</strain>
    </source>
</reference>
<protein>
    <submittedName>
        <fullName evidence="1">Uncharacterized protein</fullName>
    </submittedName>
</protein>
<dbReference type="OrthoDB" id="9135395at2"/>
<keyword evidence="2" id="KW-1185">Reference proteome</keyword>
<name>U7D2K1_9BACT</name>
<evidence type="ECO:0000313" key="1">
    <source>
        <dbReference type="EMBL" id="ERP30734.1"/>
    </source>
</evidence>
<dbReference type="AlphaFoldDB" id="U7D2K1"/>
<dbReference type="Gene3D" id="2.20.28.10">
    <property type="match status" value="1"/>
</dbReference>
<comment type="caution">
    <text evidence="1">The sequence shown here is derived from an EMBL/GenBank/DDBJ whole genome shotgun (WGS) entry which is preliminary data.</text>
</comment>
<gene>
    <name evidence="1" type="ORF">CALK_2423</name>
</gene>
<proteinExistence type="predicted"/>
<accession>U7D2K1</accession>
<dbReference type="RefSeq" id="WP_022637768.1">
    <property type="nucleotide sequence ID" value="NZ_ASJR01000036.1"/>
</dbReference>
<organism evidence="1 2">
    <name type="scientific">Chitinivibrio alkaliphilus ACht1</name>
    <dbReference type="NCBI Taxonomy" id="1313304"/>
    <lineage>
        <taxon>Bacteria</taxon>
        <taxon>Pseudomonadati</taxon>
        <taxon>Fibrobacterota</taxon>
        <taxon>Chitinivibrionia</taxon>
        <taxon>Chitinivibrionales</taxon>
        <taxon>Chitinivibrionaceae</taxon>
        <taxon>Chitinivibrio</taxon>
    </lineage>
</organism>
<dbReference type="Proteomes" id="UP000017148">
    <property type="component" value="Unassembled WGS sequence"/>
</dbReference>
<dbReference type="EMBL" id="ASJR01000036">
    <property type="protein sequence ID" value="ERP30734.1"/>
    <property type="molecule type" value="Genomic_DNA"/>
</dbReference>